<dbReference type="EMBL" id="CP059246">
    <property type="protein sequence ID" value="QLL30573.1"/>
    <property type="molecule type" value="Genomic_DNA"/>
</dbReference>
<dbReference type="OrthoDB" id="4065241at2759"/>
<sequence length="484" mass="53387">MTSLYEYKHPIINKQLASGSDDHSGRKFPTLNAWYSVVNDYEFQARCPIILKNSHRNKHFTFACHLKDCPFKVLLSYCGNQRGLENEQQTEHQHQHHELNHSLVSLERKPKLEEQEGVKDGGQQGAAEGDARKYTEADAEDDDVSAAIAAAVAAVQDVRQKDGGFGEEYGNGGRASEGAVRGPFVVTKIEPYHNHPLESNLTLSKFVLTKVPRILQHDLNFDQILESLCNEDDNTVSKFRVSQYVEESGLLDILKERYGLTDAEIDKKLLSHISRRVTTYKARFVLKKKKNGEYGNAGAARGQNGAGAHGYPRHARAAAMEHLGHPGGGVADHGDSGRVNGRHLQSLHDGNLNPELNDAEVQAAQAAAQAAIGEAVALKRSVQQMVGDDDVDDDASRKRHMMKLSTSMGGSLVNDDGSLVALDDTQDDKLPRDVAEQLRLLSSHFKEVEAHNLNNSGCEPDEETKLVVKDDIPDENIQPELRGQ</sequence>
<evidence type="ECO:0000313" key="2">
    <source>
        <dbReference type="EMBL" id="QLL30573.1"/>
    </source>
</evidence>
<dbReference type="GeneID" id="59323670"/>
<gene>
    <name evidence="2" type="ORF">HG536_0A03910</name>
</gene>
<dbReference type="Pfam" id="PF04684">
    <property type="entry name" value="BAF1_ABF1"/>
    <property type="match status" value="2"/>
</dbReference>
<organism evidence="2 3">
    <name type="scientific">Torulaspora globosa</name>
    <dbReference type="NCBI Taxonomy" id="48254"/>
    <lineage>
        <taxon>Eukaryota</taxon>
        <taxon>Fungi</taxon>
        <taxon>Dikarya</taxon>
        <taxon>Ascomycota</taxon>
        <taxon>Saccharomycotina</taxon>
        <taxon>Saccharomycetes</taxon>
        <taxon>Saccharomycetales</taxon>
        <taxon>Saccharomycetaceae</taxon>
        <taxon>Torulaspora</taxon>
    </lineage>
</organism>
<keyword evidence="3" id="KW-1185">Reference proteome</keyword>
<proteinExistence type="predicted"/>
<dbReference type="Proteomes" id="UP000515788">
    <property type="component" value="Chromosome 1"/>
</dbReference>
<evidence type="ECO:0000256" key="1">
    <source>
        <dbReference type="SAM" id="MobiDB-lite"/>
    </source>
</evidence>
<feature type="region of interest" description="Disordered" evidence="1">
    <location>
        <begin position="112"/>
        <end position="138"/>
    </location>
</feature>
<dbReference type="InterPro" id="IPR006774">
    <property type="entry name" value="BAF1_ABF1"/>
</dbReference>
<name>A0A7G3ZAN7_9SACH</name>
<dbReference type="GO" id="GO:0005634">
    <property type="term" value="C:nucleus"/>
    <property type="evidence" value="ECO:0007669"/>
    <property type="project" value="InterPro"/>
</dbReference>
<dbReference type="RefSeq" id="XP_037137248.1">
    <property type="nucleotide sequence ID" value="XM_037281353.1"/>
</dbReference>
<evidence type="ECO:0000313" key="3">
    <source>
        <dbReference type="Proteomes" id="UP000515788"/>
    </source>
</evidence>
<dbReference type="AlphaFoldDB" id="A0A7G3ZAN7"/>
<accession>A0A7G3ZAN7</accession>
<protein>
    <submittedName>
        <fullName evidence="2">Uncharacterized protein</fullName>
    </submittedName>
</protein>
<reference evidence="2 3" key="1">
    <citation type="submission" date="2020-06" db="EMBL/GenBank/DDBJ databases">
        <title>The yeast mating-type switching endonuclease HO is a domesticated member of an unorthodox homing genetic element family.</title>
        <authorList>
            <person name="Coughlan A.Y."/>
            <person name="Lombardi L."/>
            <person name="Braun-Galleani S."/>
            <person name="Martos A.R."/>
            <person name="Galeote V."/>
            <person name="Bigey F."/>
            <person name="Dequin S."/>
            <person name="Byrne K.P."/>
            <person name="Wolfe K.H."/>
        </authorList>
    </citation>
    <scope>NUCLEOTIDE SEQUENCE [LARGE SCALE GENOMIC DNA]</scope>
    <source>
        <strain evidence="2 3">CBS764</strain>
    </source>
</reference>
<dbReference type="GO" id="GO:0003677">
    <property type="term" value="F:DNA binding"/>
    <property type="evidence" value="ECO:0007669"/>
    <property type="project" value="InterPro"/>
</dbReference>
<dbReference type="GO" id="GO:0006338">
    <property type="term" value="P:chromatin remodeling"/>
    <property type="evidence" value="ECO:0007669"/>
    <property type="project" value="InterPro"/>
</dbReference>
<feature type="region of interest" description="Disordered" evidence="1">
    <location>
        <begin position="452"/>
        <end position="484"/>
    </location>
</feature>
<dbReference type="KEGG" id="tgb:HG536_0A03910"/>